<dbReference type="AlphaFoldDB" id="A0A4R5QDV0"/>
<proteinExistence type="inferred from homology"/>
<gene>
    <name evidence="3" type="ORF">E2C06_21065</name>
</gene>
<sequence>MQRRHLLAAALAAPSVVRAQAPGATFDRPLRIIVPNAPGGTSDILARLISTPLGKLVGQNVVVENRTGAGGNIGADYVAKSAPDGTTMLLLDVSVLATNPFLFSRLPFDVEKDLATVTMLIYAPYILAARNGLPVQDAAGLAAYVKANPGKLNFANAGAGTLTHLVSVALAAAWGGEMTQVPYRGGAPGLLAVTSGEADLTMAGATQSMPYVTQGQMRGIAVSGPHRLASLPALPTFAELGWPHPNAGTWQGVLVQGNTPPAAVATLDNALRQVMQEPAVRQRVAELGGEPRTEGAQAFRNQLRADTTSLGQVIREHKITLDQ</sequence>
<dbReference type="SUPFAM" id="SSF53850">
    <property type="entry name" value="Periplasmic binding protein-like II"/>
    <property type="match status" value="1"/>
</dbReference>
<comment type="caution">
    <text evidence="3">The sequence shown here is derived from an EMBL/GenBank/DDBJ whole genome shotgun (WGS) entry which is preliminary data.</text>
</comment>
<dbReference type="Proteomes" id="UP000295096">
    <property type="component" value="Unassembled WGS sequence"/>
</dbReference>
<evidence type="ECO:0000313" key="3">
    <source>
        <dbReference type="EMBL" id="TDH60641.1"/>
    </source>
</evidence>
<dbReference type="CDD" id="cd07012">
    <property type="entry name" value="PBP2_Bug_TTT"/>
    <property type="match status" value="1"/>
</dbReference>
<evidence type="ECO:0000313" key="4">
    <source>
        <dbReference type="Proteomes" id="UP000295096"/>
    </source>
</evidence>
<feature type="chain" id="PRO_5020773493" evidence="2">
    <location>
        <begin position="20"/>
        <end position="323"/>
    </location>
</feature>
<comment type="similarity">
    <text evidence="1">Belongs to the UPF0065 (bug) family.</text>
</comment>
<organism evidence="3 4">
    <name type="scientific">Dankookia rubra</name>
    <dbReference type="NCBI Taxonomy" id="1442381"/>
    <lineage>
        <taxon>Bacteria</taxon>
        <taxon>Pseudomonadati</taxon>
        <taxon>Pseudomonadota</taxon>
        <taxon>Alphaproteobacteria</taxon>
        <taxon>Acetobacterales</taxon>
        <taxon>Roseomonadaceae</taxon>
        <taxon>Dankookia</taxon>
    </lineage>
</organism>
<keyword evidence="2" id="KW-0732">Signal</keyword>
<dbReference type="Pfam" id="PF03401">
    <property type="entry name" value="TctC"/>
    <property type="match status" value="1"/>
</dbReference>
<feature type="signal peptide" evidence="2">
    <location>
        <begin position="1"/>
        <end position="19"/>
    </location>
</feature>
<reference evidence="3 4" key="1">
    <citation type="journal article" date="2016" name="J. Microbiol.">
        <title>Dankookia rubra gen. nov., sp. nov., an alphaproteobacterium isolated from sediment of a shallow stream.</title>
        <authorList>
            <person name="Kim W.H."/>
            <person name="Kim D.H."/>
            <person name="Kang K."/>
            <person name="Ahn T.Y."/>
        </authorList>
    </citation>
    <scope>NUCLEOTIDE SEQUENCE [LARGE SCALE GENOMIC DNA]</scope>
    <source>
        <strain evidence="3 4">JCM30602</strain>
    </source>
</reference>
<dbReference type="PIRSF" id="PIRSF017082">
    <property type="entry name" value="YflP"/>
    <property type="match status" value="1"/>
</dbReference>
<name>A0A4R5QDV0_9PROT</name>
<protein>
    <submittedName>
        <fullName evidence="3">Tripartite tricarboxylate transporter substrate binding protein</fullName>
    </submittedName>
</protein>
<dbReference type="Gene3D" id="3.40.190.150">
    <property type="entry name" value="Bordetella uptake gene, domain 1"/>
    <property type="match status" value="1"/>
</dbReference>
<evidence type="ECO:0000256" key="2">
    <source>
        <dbReference type="SAM" id="SignalP"/>
    </source>
</evidence>
<dbReference type="PANTHER" id="PTHR42928:SF5">
    <property type="entry name" value="BLR1237 PROTEIN"/>
    <property type="match status" value="1"/>
</dbReference>
<dbReference type="Gene3D" id="3.40.190.10">
    <property type="entry name" value="Periplasmic binding protein-like II"/>
    <property type="match status" value="1"/>
</dbReference>
<dbReference type="InterPro" id="IPR005064">
    <property type="entry name" value="BUG"/>
</dbReference>
<accession>A0A4R5QDV0</accession>
<dbReference type="InterPro" id="IPR042100">
    <property type="entry name" value="Bug_dom1"/>
</dbReference>
<dbReference type="EMBL" id="SMSJ01000034">
    <property type="protein sequence ID" value="TDH60641.1"/>
    <property type="molecule type" value="Genomic_DNA"/>
</dbReference>
<dbReference type="RefSeq" id="WP_133290590.1">
    <property type="nucleotide sequence ID" value="NZ_SMSJ01000034.1"/>
</dbReference>
<dbReference type="PANTHER" id="PTHR42928">
    <property type="entry name" value="TRICARBOXYLATE-BINDING PROTEIN"/>
    <property type="match status" value="1"/>
</dbReference>
<dbReference type="OrthoDB" id="7250553at2"/>
<keyword evidence="4" id="KW-1185">Reference proteome</keyword>
<evidence type="ECO:0000256" key="1">
    <source>
        <dbReference type="ARBA" id="ARBA00006987"/>
    </source>
</evidence>